<comment type="caution">
    <text evidence="1">The sequence shown here is derived from an EMBL/GenBank/DDBJ whole genome shotgun (WGS) entry which is preliminary data.</text>
</comment>
<dbReference type="GeneID" id="98343579"/>
<evidence type="ECO:0000313" key="2">
    <source>
        <dbReference type="Proteomes" id="UP000245754"/>
    </source>
</evidence>
<protein>
    <submittedName>
        <fullName evidence="1">Uncharacterized protein</fullName>
    </submittedName>
</protein>
<evidence type="ECO:0000313" key="1">
    <source>
        <dbReference type="EMBL" id="PWK36811.1"/>
    </source>
</evidence>
<accession>A0A316EWV3</accession>
<name>A0A316EWV3_9BURK</name>
<dbReference type="RefSeq" id="WP_244214469.1">
    <property type="nucleotide sequence ID" value="NZ_CAJPUX010000007.1"/>
</dbReference>
<keyword evidence="2" id="KW-1185">Reference proteome</keyword>
<gene>
    <name evidence="1" type="ORF">C7419_101678</name>
</gene>
<reference evidence="1 2" key="1">
    <citation type="submission" date="2018-05" db="EMBL/GenBank/DDBJ databases">
        <title>Genomic Encyclopedia of Type Strains, Phase IV (KMG-V): Genome sequencing to study the core and pangenomes of soil and plant-associated prokaryotes.</title>
        <authorList>
            <person name="Whitman W."/>
        </authorList>
    </citation>
    <scope>NUCLEOTIDE SEQUENCE [LARGE SCALE GENOMIC DNA]</scope>
    <source>
        <strain evidence="1 2">SLV-132</strain>
    </source>
</reference>
<dbReference type="Proteomes" id="UP000245754">
    <property type="component" value="Unassembled WGS sequence"/>
</dbReference>
<sequence>MSLLSNFPASLAMDHIGERFAEADLITIREERWAAQAVIALDTGDLHLVGLVLFKAIQEYGLYQFAEMVGETPIRLQRIWMPGALTSLERALELFTALGVTLPIEPYHATLLANFSASGASIH</sequence>
<dbReference type="AlphaFoldDB" id="A0A316EWV3"/>
<dbReference type="EMBL" id="QGGT01000001">
    <property type="protein sequence ID" value="PWK36811.1"/>
    <property type="molecule type" value="Genomic_DNA"/>
</dbReference>
<proteinExistence type="predicted"/>
<organism evidence="1 2">
    <name type="scientific">Cupriavidus plantarum</name>
    <dbReference type="NCBI Taxonomy" id="942865"/>
    <lineage>
        <taxon>Bacteria</taxon>
        <taxon>Pseudomonadati</taxon>
        <taxon>Pseudomonadota</taxon>
        <taxon>Betaproteobacteria</taxon>
        <taxon>Burkholderiales</taxon>
        <taxon>Burkholderiaceae</taxon>
        <taxon>Cupriavidus</taxon>
    </lineage>
</organism>